<keyword evidence="5" id="KW-0444">Lipid biosynthesis</keyword>
<dbReference type="EC" id="2.3.1.180" evidence="3"/>
<evidence type="ECO:0000256" key="4">
    <source>
        <dbReference type="ARBA" id="ARBA00022490"/>
    </source>
</evidence>
<dbReference type="NCBIfam" id="NF006829">
    <property type="entry name" value="PRK09352.1"/>
    <property type="match status" value="1"/>
</dbReference>
<keyword evidence="10" id="KW-0012">Acyltransferase</keyword>
<dbReference type="GO" id="GO:0006633">
    <property type="term" value="P:fatty acid biosynthetic process"/>
    <property type="evidence" value="ECO:0007669"/>
    <property type="project" value="UniProtKB-KW"/>
</dbReference>
<accession>A0A0F9PLG7</accession>
<feature type="domain" description="Beta-ketoacyl-[acyl-carrier-protein] synthase III C-terminal" evidence="11">
    <location>
        <begin position="239"/>
        <end position="328"/>
    </location>
</feature>
<dbReference type="InterPro" id="IPR013747">
    <property type="entry name" value="ACP_syn_III_C"/>
</dbReference>
<reference evidence="13" key="1">
    <citation type="journal article" date="2015" name="Nature">
        <title>Complex archaea that bridge the gap between prokaryotes and eukaryotes.</title>
        <authorList>
            <person name="Spang A."/>
            <person name="Saw J.H."/>
            <person name="Jorgensen S.L."/>
            <person name="Zaremba-Niedzwiedzka K."/>
            <person name="Martijn J."/>
            <person name="Lind A.E."/>
            <person name="van Eijk R."/>
            <person name="Schleper C."/>
            <person name="Guy L."/>
            <person name="Ettema T.J."/>
        </authorList>
    </citation>
    <scope>NUCLEOTIDE SEQUENCE</scope>
</reference>
<dbReference type="InterPro" id="IPR013751">
    <property type="entry name" value="ACP_syn_III_N"/>
</dbReference>
<dbReference type="GO" id="GO:0004315">
    <property type="term" value="F:3-oxoacyl-[acyl-carrier-protein] synthase activity"/>
    <property type="evidence" value="ECO:0007669"/>
    <property type="project" value="InterPro"/>
</dbReference>
<sequence length="328" mass="36016">MKKRRIKIIGTGFYVPDKILTNFDLEKMVDTSDEWIISRTGIKERRIASEDEATSDLAVKASRMALENAGLEVKDIDLIIVATSTPDTLFPSTACWVQKGLGADHIPAFDISAGCTGFIYGLILAESLILNGTSKRILLIGGEILTKVTDWKNRNTCILFGDAAAAAVLEESDDESGMLSYYWKADGKLGNLLYQPAGGTRIPATSQSVAQGLHCLHMKGNDVFKHAVKRMGEAALETLKSAGLNKEDIDYFIPHQANIRIIEATGRRLKVPPEKVYSNIHKYGNVSVASIPIGLHELWEEGKLKKGNIIVMDAFGAGFTWAAITYRW</sequence>
<dbReference type="Gene3D" id="3.40.47.10">
    <property type="match status" value="1"/>
</dbReference>
<comment type="caution">
    <text evidence="13">The sequence shown here is derived from an EMBL/GenBank/DDBJ whole genome shotgun (WGS) entry which is preliminary data.</text>
</comment>
<evidence type="ECO:0000256" key="3">
    <source>
        <dbReference type="ARBA" id="ARBA00012333"/>
    </source>
</evidence>
<evidence type="ECO:0000256" key="5">
    <source>
        <dbReference type="ARBA" id="ARBA00022516"/>
    </source>
</evidence>
<dbReference type="Pfam" id="PF08545">
    <property type="entry name" value="ACP_syn_III"/>
    <property type="match status" value="1"/>
</dbReference>
<comment type="pathway">
    <text evidence="1">Lipid metabolism; fatty acid biosynthesis.</text>
</comment>
<dbReference type="CDD" id="cd00830">
    <property type="entry name" value="KAS_III"/>
    <property type="match status" value="1"/>
</dbReference>
<dbReference type="HAMAP" id="MF_01815">
    <property type="entry name" value="FabH"/>
    <property type="match status" value="1"/>
</dbReference>
<evidence type="ECO:0000256" key="6">
    <source>
        <dbReference type="ARBA" id="ARBA00022679"/>
    </source>
</evidence>
<protein>
    <recommendedName>
        <fullName evidence="3">beta-ketoacyl-[acyl-carrier-protein] synthase III</fullName>
        <ecNumber evidence="3">2.3.1.180</ecNumber>
    </recommendedName>
</protein>
<evidence type="ECO:0000259" key="11">
    <source>
        <dbReference type="Pfam" id="PF08541"/>
    </source>
</evidence>
<dbReference type="Pfam" id="PF08541">
    <property type="entry name" value="ACP_syn_III_C"/>
    <property type="match status" value="1"/>
</dbReference>
<gene>
    <name evidence="13" type="ORF">LCGC14_0828090</name>
</gene>
<dbReference type="EMBL" id="LAZR01002362">
    <property type="protein sequence ID" value="KKN31024.1"/>
    <property type="molecule type" value="Genomic_DNA"/>
</dbReference>
<keyword evidence="8" id="KW-0443">Lipid metabolism</keyword>
<keyword evidence="7" id="KW-0276">Fatty acid metabolism</keyword>
<evidence type="ECO:0000256" key="1">
    <source>
        <dbReference type="ARBA" id="ARBA00005194"/>
    </source>
</evidence>
<dbReference type="InterPro" id="IPR004655">
    <property type="entry name" value="FabH"/>
</dbReference>
<keyword evidence="9" id="KW-0275">Fatty acid biosynthesis</keyword>
<evidence type="ECO:0000256" key="7">
    <source>
        <dbReference type="ARBA" id="ARBA00022832"/>
    </source>
</evidence>
<proteinExistence type="inferred from homology"/>
<dbReference type="GO" id="GO:0044550">
    <property type="term" value="P:secondary metabolite biosynthetic process"/>
    <property type="evidence" value="ECO:0007669"/>
    <property type="project" value="TreeGrafter"/>
</dbReference>
<comment type="similarity">
    <text evidence="2">Belongs to the thiolase-like superfamily. FabH family.</text>
</comment>
<evidence type="ECO:0000256" key="2">
    <source>
        <dbReference type="ARBA" id="ARBA00008642"/>
    </source>
</evidence>
<dbReference type="InterPro" id="IPR016039">
    <property type="entry name" value="Thiolase-like"/>
</dbReference>
<evidence type="ECO:0000256" key="9">
    <source>
        <dbReference type="ARBA" id="ARBA00023160"/>
    </source>
</evidence>
<dbReference type="NCBIfam" id="TIGR00747">
    <property type="entry name" value="fabH"/>
    <property type="match status" value="1"/>
</dbReference>
<keyword evidence="6" id="KW-0808">Transferase</keyword>
<dbReference type="FunFam" id="3.40.47.10:FF:000004">
    <property type="entry name" value="3-oxoacyl-[acyl-carrier-protein] synthase 3"/>
    <property type="match status" value="1"/>
</dbReference>
<dbReference type="AlphaFoldDB" id="A0A0F9PLG7"/>
<evidence type="ECO:0000259" key="12">
    <source>
        <dbReference type="Pfam" id="PF08545"/>
    </source>
</evidence>
<keyword evidence="4" id="KW-0963">Cytoplasm</keyword>
<organism evidence="13">
    <name type="scientific">marine sediment metagenome</name>
    <dbReference type="NCBI Taxonomy" id="412755"/>
    <lineage>
        <taxon>unclassified sequences</taxon>
        <taxon>metagenomes</taxon>
        <taxon>ecological metagenomes</taxon>
    </lineage>
</organism>
<dbReference type="PANTHER" id="PTHR34069">
    <property type="entry name" value="3-OXOACYL-[ACYL-CARRIER-PROTEIN] SYNTHASE 3"/>
    <property type="match status" value="1"/>
</dbReference>
<dbReference type="PANTHER" id="PTHR34069:SF2">
    <property type="entry name" value="BETA-KETOACYL-[ACYL-CARRIER-PROTEIN] SYNTHASE III"/>
    <property type="match status" value="1"/>
</dbReference>
<evidence type="ECO:0000256" key="10">
    <source>
        <dbReference type="ARBA" id="ARBA00023315"/>
    </source>
</evidence>
<dbReference type="SUPFAM" id="SSF53901">
    <property type="entry name" value="Thiolase-like"/>
    <property type="match status" value="1"/>
</dbReference>
<feature type="domain" description="Beta-ketoacyl-[acyl-carrier-protein] synthase III N-terminal" evidence="12">
    <location>
        <begin position="109"/>
        <end position="187"/>
    </location>
</feature>
<evidence type="ECO:0000256" key="8">
    <source>
        <dbReference type="ARBA" id="ARBA00023098"/>
    </source>
</evidence>
<dbReference type="GO" id="GO:0033818">
    <property type="term" value="F:beta-ketoacyl-acyl-carrier-protein synthase III activity"/>
    <property type="evidence" value="ECO:0007669"/>
    <property type="project" value="UniProtKB-EC"/>
</dbReference>
<name>A0A0F9PLG7_9ZZZZ</name>
<evidence type="ECO:0000313" key="13">
    <source>
        <dbReference type="EMBL" id="KKN31024.1"/>
    </source>
</evidence>